<gene>
    <name evidence="2" type="ORF">TBRA_LOCUS14490</name>
</gene>
<dbReference type="AlphaFoldDB" id="A0A6H5J0Q2"/>
<keyword evidence="3" id="KW-1185">Reference proteome</keyword>
<organism evidence="2 3">
    <name type="scientific">Trichogramma brassicae</name>
    <dbReference type="NCBI Taxonomy" id="86971"/>
    <lineage>
        <taxon>Eukaryota</taxon>
        <taxon>Metazoa</taxon>
        <taxon>Ecdysozoa</taxon>
        <taxon>Arthropoda</taxon>
        <taxon>Hexapoda</taxon>
        <taxon>Insecta</taxon>
        <taxon>Pterygota</taxon>
        <taxon>Neoptera</taxon>
        <taxon>Endopterygota</taxon>
        <taxon>Hymenoptera</taxon>
        <taxon>Apocrita</taxon>
        <taxon>Proctotrupomorpha</taxon>
        <taxon>Chalcidoidea</taxon>
        <taxon>Trichogrammatidae</taxon>
        <taxon>Trichogramma</taxon>
    </lineage>
</organism>
<dbReference type="EMBL" id="CADCXV010001238">
    <property type="protein sequence ID" value="CAB0042902.1"/>
    <property type="molecule type" value="Genomic_DNA"/>
</dbReference>
<feature type="non-terminal residue" evidence="2">
    <location>
        <position position="219"/>
    </location>
</feature>
<evidence type="ECO:0000313" key="2">
    <source>
        <dbReference type="EMBL" id="CAB0042902.1"/>
    </source>
</evidence>
<name>A0A6H5J0Q2_9HYME</name>
<feature type="region of interest" description="Disordered" evidence="1">
    <location>
        <begin position="45"/>
        <end position="65"/>
    </location>
</feature>
<feature type="compositionally biased region" description="Basic and acidic residues" evidence="1">
    <location>
        <begin position="50"/>
        <end position="65"/>
    </location>
</feature>
<accession>A0A6H5J0Q2</accession>
<proteinExistence type="predicted"/>
<feature type="compositionally biased region" description="Basic and acidic residues" evidence="1">
    <location>
        <begin position="94"/>
        <end position="108"/>
    </location>
</feature>
<evidence type="ECO:0000256" key="1">
    <source>
        <dbReference type="SAM" id="MobiDB-lite"/>
    </source>
</evidence>
<sequence length="219" mass="24882">MREFSMRENLGRILRIHSNVRTAGISIHPHPPSSVTTIQLLRYRQHQPTRGRDDPYRRPTRGDPRFSELLGIRTENRSLLISSSSLQQSATCSDRQRSKPSEVNHARVDSGGTAAARQNPPKWPALFHRAPASTAAAPETQATGTPEDPRRRRGASSWEMEDPDDLRPEPDGHRRRRLLLLVSRSARRRDAEEGRPLATRWSESILKIKFDETRKSCGT</sequence>
<reference evidence="2 3" key="1">
    <citation type="submission" date="2020-02" db="EMBL/GenBank/DDBJ databases">
        <authorList>
            <person name="Ferguson B K."/>
        </authorList>
    </citation>
    <scope>NUCLEOTIDE SEQUENCE [LARGE SCALE GENOMIC DNA]</scope>
</reference>
<dbReference type="Proteomes" id="UP000479190">
    <property type="component" value="Unassembled WGS sequence"/>
</dbReference>
<feature type="region of interest" description="Disordered" evidence="1">
    <location>
        <begin position="81"/>
        <end position="177"/>
    </location>
</feature>
<protein>
    <submittedName>
        <fullName evidence="2">Uncharacterized protein</fullName>
    </submittedName>
</protein>
<evidence type="ECO:0000313" key="3">
    <source>
        <dbReference type="Proteomes" id="UP000479190"/>
    </source>
</evidence>